<keyword evidence="3" id="KW-1185">Reference proteome</keyword>
<dbReference type="AlphaFoldDB" id="A0A094KL73"/>
<protein>
    <recommendedName>
        <fullName evidence="4">Envelope glycoprotein gp95</fullName>
    </recommendedName>
</protein>
<feature type="chain" id="PRO_5001901289" description="Envelope glycoprotein gp95" evidence="1">
    <location>
        <begin position="27"/>
        <end position="155"/>
    </location>
</feature>
<proteinExistence type="predicted"/>
<dbReference type="OrthoDB" id="9838443at2759"/>
<dbReference type="SUPFAM" id="SSF58069">
    <property type="entry name" value="Virus ectodomain"/>
    <property type="match status" value="1"/>
</dbReference>
<feature type="non-terminal residue" evidence="2">
    <location>
        <position position="1"/>
    </location>
</feature>
<feature type="signal peptide" evidence="1">
    <location>
        <begin position="1"/>
        <end position="26"/>
    </location>
</feature>
<evidence type="ECO:0000256" key="1">
    <source>
        <dbReference type="SAM" id="SignalP"/>
    </source>
</evidence>
<evidence type="ECO:0000313" key="2">
    <source>
        <dbReference type="EMBL" id="KFZ59345.1"/>
    </source>
</evidence>
<accession>A0A094KL73</accession>
<gene>
    <name evidence="2" type="ORF">N338_02989</name>
</gene>
<evidence type="ECO:0008006" key="4">
    <source>
        <dbReference type="Google" id="ProtNLM"/>
    </source>
</evidence>
<keyword evidence="1" id="KW-0732">Signal</keyword>
<dbReference type="Gene3D" id="1.10.287.210">
    <property type="match status" value="1"/>
</dbReference>
<feature type="non-terminal residue" evidence="2">
    <location>
        <position position="155"/>
    </location>
</feature>
<dbReference type="EMBL" id="KL260417">
    <property type="protein sequence ID" value="KFZ59345.1"/>
    <property type="molecule type" value="Genomic_DNA"/>
</dbReference>
<organism evidence="2 3">
    <name type="scientific">Podiceps cristatus</name>
    <name type="common">Great crested grebe</name>
    <dbReference type="NCBI Taxonomy" id="345573"/>
    <lineage>
        <taxon>Eukaryota</taxon>
        <taxon>Metazoa</taxon>
        <taxon>Chordata</taxon>
        <taxon>Craniata</taxon>
        <taxon>Vertebrata</taxon>
        <taxon>Euteleostomi</taxon>
        <taxon>Archelosauria</taxon>
        <taxon>Archosauria</taxon>
        <taxon>Dinosauria</taxon>
        <taxon>Saurischia</taxon>
        <taxon>Theropoda</taxon>
        <taxon>Coelurosauria</taxon>
        <taxon>Aves</taxon>
        <taxon>Neognathae</taxon>
        <taxon>Neoaves</taxon>
        <taxon>Mirandornithes</taxon>
        <taxon>Podicipediformes</taxon>
        <taxon>Podicipedidae</taxon>
        <taxon>Podiceps</taxon>
    </lineage>
</organism>
<sequence length="155" mass="17381">CDNNVEFWHTAEKLFASLLVPGLASANAVTTLNKQGCWLAKQTNATSAALSSLLIDVDSVRQVRHATLQNRAAIDFLLVAHRHGREDFDGLCCINLSDHSESIHKKINELHKLVGKLNEDEEWNILGEWFSGMGRWVKKYLMLGLFCSVVFVCIL</sequence>
<evidence type="ECO:0000313" key="3">
    <source>
        <dbReference type="Proteomes" id="UP000053854"/>
    </source>
</evidence>
<dbReference type="Proteomes" id="UP000053854">
    <property type="component" value="Unassembled WGS sequence"/>
</dbReference>
<name>A0A094KL73_PODCR</name>
<reference evidence="2 3" key="1">
    <citation type="submission" date="2014-04" db="EMBL/GenBank/DDBJ databases">
        <title>Genome evolution of avian class.</title>
        <authorList>
            <person name="Zhang G."/>
            <person name="Li C."/>
        </authorList>
    </citation>
    <scope>NUCLEOTIDE SEQUENCE [LARGE SCALE GENOMIC DNA]</scope>
    <source>
        <strain evidence="2">BGI_N338</strain>
    </source>
</reference>